<proteinExistence type="predicted"/>
<reference evidence="1 2" key="1">
    <citation type="submission" date="2016-08" db="EMBL/GenBank/DDBJ databases">
        <authorList>
            <person name="Hancock A.M."/>
            <person name="Richers M.J."/>
            <person name="Aulds L.B."/>
            <person name="Broadway M.L."/>
            <person name="Bryant E.N."/>
            <person name="Carroll B.M."/>
            <person name="Cheathem S.K."/>
            <person name="Crawford M.B."/>
            <person name="Dicus A.P."/>
            <person name="Gates S.D."/>
            <person name="Hawkins J.N."/>
            <person name="Jeansonne R.S."/>
            <person name="Jester R.T."/>
            <person name="Kim M.J."/>
            <person name="Lambert S.B."/>
            <person name="May H.R."/>
            <person name="Nguyen A.V."/>
            <person name="Patel A.S."/>
            <person name="Pham P."/>
            <person name="Robinson K.L."/>
            <person name="Sharma S."/>
            <person name="Shrestha S."/>
            <person name="Skains R.G."/>
            <person name="Johnson L."/>
            <person name="Duong Q.-N."/>
            <person name="Jeanfreau V.G."/>
            <person name="Alonzo F.L."/>
            <person name="Wiedemeier A.M.D."/>
            <person name="Gissendanner C.R."/>
            <person name="Findley A.M."/>
            <person name="Bollivar D."/>
            <person name="Garlena R.A."/>
            <person name="Russell D.A."/>
            <person name="Pope W.H."/>
            <person name="Jacobs-Sera D."/>
            <person name="Hendrix R.W."/>
            <person name="Hatfull G.F."/>
        </authorList>
    </citation>
    <scope>NUCLEOTIDE SEQUENCE [LARGE SCALE GENOMIC DNA]</scope>
</reference>
<sequence length="72" mass="8192">MSWSIRLQGRQDMSMTLAAKPRVIRGDLEPENPWSVVVRFRNDIGVGGFEEVHSSWEEAMAAVPAIYEEMRA</sequence>
<gene>
    <name evidence="1" type="ORF">SEA_PARTRIDGE_64</name>
</gene>
<dbReference type="Proteomes" id="UP000226094">
    <property type="component" value="Segment"/>
</dbReference>
<accession>A0A1I9S7X9</accession>
<evidence type="ECO:0000313" key="2">
    <source>
        <dbReference type="Proteomes" id="UP000226094"/>
    </source>
</evidence>
<evidence type="ECO:0000313" key="1">
    <source>
        <dbReference type="EMBL" id="AOZ62885.1"/>
    </source>
</evidence>
<protein>
    <submittedName>
        <fullName evidence="1">Uncharacterized protein</fullName>
    </submittedName>
</protein>
<dbReference type="EMBL" id="KX712237">
    <property type="protein sequence ID" value="AOZ62885.1"/>
    <property type="molecule type" value="Genomic_DNA"/>
</dbReference>
<name>A0A1I9S7X9_9CAUD</name>
<organism evidence="1 2">
    <name type="scientific">Rhodococcus phage Partridge</name>
    <dbReference type="NCBI Taxonomy" id="1897441"/>
    <lineage>
        <taxon>Viruses</taxon>
        <taxon>Duplodnaviria</taxon>
        <taxon>Heunggongvirae</taxon>
        <taxon>Uroviricota</taxon>
        <taxon>Caudoviricetes</taxon>
        <taxon>Rerduovirus</taxon>
        <taxon>Rhodococcus virus Takoda</taxon>
    </lineage>
</organism>